<dbReference type="Gene3D" id="3.20.20.70">
    <property type="entry name" value="Aldolase class I"/>
    <property type="match status" value="1"/>
</dbReference>
<protein>
    <submittedName>
        <fullName evidence="3">Alpha-galactosidase</fullName>
    </submittedName>
</protein>
<dbReference type="InterPro" id="IPR002252">
    <property type="entry name" value="Glyco_hydro_36"/>
</dbReference>
<reference evidence="3 4" key="1">
    <citation type="submission" date="2021-03" db="EMBL/GenBank/DDBJ databases">
        <title>Succinivibrio sp. nov. isolated from feces of cow.</title>
        <authorList>
            <person name="Choi J.-Y."/>
        </authorList>
    </citation>
    <scope>NUCLEOTIDE SEQUENCE [LARGE SCALE GENOMIC DNA]</scope>
    <source>
        <strain evidence="3 4">AGMB01872</strain>
    </source>
</reference>
<name>A0ABS7DGJ0_9GAMM</name>
<keyword evidence="4" id="KW-1185">Reference proteome</keyword>
<evidence type="ECO:0000256" key="2">
    <source>
        <dbReference type="ARBA" id="ARBA00023295"/>
    </source>
</evidence>
<dbReference type="Proteomes" id="UP000731465">
    <property type="component" value="Unassembled WGS sequence"/>
</dbReference>
<accession>A0ABS7DGJ0</accession>
<evidence type="ECO:0000313" key="4">
    <source>
        <dbReference type="Proteomes" id="UP000731465"/>
    </source>
</evidence>
<dbReference type="PANTHER" id="PTHR43053">
    <property type="entry name" value="GLYCOSIDASE FAMILY 31"/>
    <property type="match status" value="1"/>
</dbReference>
<proteinExistence type="predicted"/>
<keyword evidence="2" id="KW-0326">Glycosidase</keyword>
<dbReference type="RefSeq" id="WP_219937545.1">
    <property type="nucleotide sequence ID" value="NZ_JAGFNY010000014.1"/>
</dbReference>
<dbReference type="SUPFAM" id="SSF51445">
    <property type="entry name" value="(Trans)glycosidases"/>
    <property type="match status" value="1"/>
</dbReference>
<organism evidence="3 4">
    <name type="scientific">Succinivibrio faecicola</name>
    <dbReference type="NCBI Taxonomy" id="2820300"/>
    <lineage>
        <taxon>Bacteria</taxon>
        <taxon>Pseudomonadati</taxon>
        <taxon>Pseudomonadota</taxon>
        <taxon>Gammaproteobacteria</taxon>
        <taxon>Aeromonadales</taxon>
        <taxon>Succinivibrionaceae</taxon>
        <taxon>Succinivibrio</taxon>
    </lineage>
</organism>
<sequence length="558" mass="64804">MLTAVDVLEKIKKNLENFNAAVTVNNQEITFKKFISSKIENEEIVLFDEVIASSNTTYYAEGFQMLSQSMGTFSNITEIGRCPDDKEPYKKSKFITNEYKEGYNYILLNEGREKLLIGALSCNKYQLKFRIYNSGRLTVVMQIFSHANKLADTIESEIVTVLGATSNNELLKSLSARINRYNKRLFAQKPSGWCSWYCYYENISEQIIKDNLRFMKHIDNTKYVLIDDGYQKHMGDWLDFTNKFSNNLQDLIKEIKDAGKEPGIWVAPFIASGDSELFRKNKEYFAKSRLGKLEDAGVNTYEGWRDLPWYSLDFSIEEVRNYISRVFSYFHDVLNIRFYKLDACYWGACEHLVFKSGITPIENYRLGLKTILDVVGKDSILLGCNAPFWPSIGLVHSMRISDDVIRNKDRFIQQLNELRHRTWMNESLWINDPDCMCLHNYKDQIADPEDFMMHVATILLANGSVFLGDSLDKISPNNKKLIKRILDIHKDCIDINISDEFDSFILQGNKYKTRIFFNLDSQRKTFSLKEEFKDFFTGKMVKGDLTLDYGKVMVVSNI</sequence>
<dbReference type="InterPro" id="IPR017853">
    <property type="entry name" value="GH"/>
</dbReference>
<evidence type="ECO:0000313" key="3">
    <source>
        <dbReference type="EMBL" id="MBW7570323.1"/>
    </source>
</evidence>
<dbReference type="PANTHER" id="PTHR43053:SF3">
    <property type="entry name" value="ALPHA-GALACTOSIDASE C-RELATED"/>
    <property type="match status" value="1"/>
</dbReference>
<dbReference type="EMBL" id="JAGFNY010000014">
    <property type="protein sequence ID" value="MBW7570323.1"/>
    <property type="molecule type" value="Genomic_DNA"/>
</dbReference>
<keyword evidence="1" id="KW-0378">Hydrolase</keyword>
<evidence type="ECO:0000256" key="1">
    <source>
        <dbReference type="ARBA" id="ARBA00022801"/>
    </source>
</evidence>
<dbReference type="Pfam" id="PF02065">
    <property type="entry name" value="Melibiase"/>
    <property type="match status" value="1"/>
</dbReference>
<gene>
    <name evidence="3" type="ORF">J5V48_05380</name>
</gene>
<dbReference type="InterPro" id="IPR013785">
    <property type="entry name" value="Aldolase_TIM"/>
</dbReference>
<dbReference type="InterPro" id="IPR050985">
    <property type="entry name" value="Alpha-glycosidase_related"/>
</dbReference>
<comment type="caution">
    <text evidence="3">The sequence shown here is derived from an EMBL/GenBank/DDBJ whole genome shotgun (WGS) entry which is preliminary data.</text>
</comment>
<dbReference type="CDD" id="cd14791">
    <property type="entry name" value="GH36"/>
    <property type="match status" value="1"/>
</dbReference>